<dbReference type="AlphaFoldDB" id="A0A2T5V1M4"/>
<evidence type="ECO:0000313" key="1">
    <source>
        <dbReference type="EMBL" id="PTW57657.1"/>
    </source>
</evidence>
<dbReference type="Gene3D" id="2.40.10.270">
    <property type="entry name" value="Bacteriophage SPP1 head-tail adaptor protein"/>
    <property type="match status" value="1"/>
</dbReference>
<dbReference type="InterPro" id="IPR008767">
    <property type="entry name" value="Phage_SPP1_head-tail_adaptor"/>
</dbReference>
<gene>
    <name evidence="1" type="ORF">C8N35_110136</name>
</gene>
<proteinExistence type="predicted"/>
<dbReference type="Proteomes" id="UP000244081">
    <property type="component" value="Unassembled WGS sequence"/>
</dbReference>
<keyword evidence="2" id="KW-1185">Reference proteome</keyword>
<dbReference type="EMBL" id="QAYG01000010">
    <property type="protein sequence ID" value="PTW57657.1"/>
    <property type="molecule type" value="Genomic_DNA"/>
</dbReference>
<accession>A0A2T5V1M4</accession>
<dbReference type="Pfam" id="PF05521">
    <property type="entry name" value="Phage_HCP"/>
    <property type="match status" value="1"/>
</dbReference>
<comment type="caution">
    <text evidence="1">The sequence shown here is derived from an EMBL/GenBank/DDBJ whole genome shotgun (WGS) entry which is preliminary data.</text>
</comment>
<reference evidence="1 2" key="1">
    <citation type="submission" date="2018-04" db="EMBL/GenBank/DDBJ databases">
        <title>Genomic Encyclopedia of Archaeal and Bacterial Type Strains, Phase II (KMG-II): from individual species to whole genera.</title>
        <authorList>
            <person name="Goeker M."/>
        </authorList>
    </citation>
    <scope>NUCLEOTIDE SEQUENCE [LARGE SCALE GENOMIC DNA]</scope>
    <source>
        <strain evidence="1 2">DSM 23382</strain>
    </source>
</reference>
<dbReference type="NCBIfam" id="TIGR01563">
    <property type="entry name" value="gp16_SPP1"/>
    <property type="match status" value="1"/>
</dbReference>
<evidence type="ECO:0000313" key="2">
    <source>
        <dbReference type="Proteomes" id="UP000244081"/>
    </source>
</evidence>
<protein>
    <submittedName>
        <fullName evidence="1">SPP1 family predicted phage head-tail adaptor</fullName>
    </submittedName>
</protein>
<dbReference type="InterPro" id="IPR038666">
    <property type="entry name" value="SSP1_head-tail_sf"/>
</dbReference>
<name>A0A2T5V1M4_9HYPH</name>
<sequence>MTRISDLATRLTVQRPVITDDGAGGAVTSFEPAGAIWGAVMVRGMAERFSDERLDGVVTHRIRLRAPSQVAGGWRLIKGARVFRVLAASDPDDRGRWLDLLAEEEGL</sequence>
<dbReference type="RefSeq" id="WP_107991529.1">
    <property type="nucleotide sequence ID" value="NZ_QAYG01000010.1"/>
</dbReference>
<dbReference type="OrthoDB" id="7570189at2"/>
<organism evidence="1 2">
    <name type="scientific">Breoghania corrubedonensis</name>
    <dbReference type="NCBI Taxonomy" id="665038"/>
    <lineage>
        <taxon>Bacteria</taxon>
        <taxon>Pseudomonadati</taxon>
        <taxon>Pseudomonadota</taxon>
        <taxon>Alphaproteobacteria</taxon>
        <taxon>Hyphomicrobiales</taxon>
        <taxon>Stappiaceae</taxon>
        <taxon>Breoghania</taxon>
    </lineage>
</organism>